<feature type="compositionally biased region" description="Basic and acidic residues" evidence="1">
    <location>
        <begin position="40"/>
        <end position="56"/>
    </location>
</feature>
<evidence type="ECO:0000313" key="5">
    <source>
        <dbReference type="Proteomes" id="UP000006727"/>
    </source>
</evidence>
<organism evidence="3">
    <name type="scientific">Physcomitrium patens</name>
    <name type="common">Spreading-leaved earth moss</name>
    <name type="synonym">Physcomitrella patens</name>
    <dbReference type="NCBI Taxonomy" id="3218"/>
    <lineage>
        <taxon>Eukaryota</taxon>
        <taxon>Viridiplantae</taxon>
        <taxon>Streptophyta</taxon>
        <taxon>Embryophyta</taxon>
        <taxon>Bryophyta</taxon>
        <taxon>Bryophytina</taxon>
        <taxon>Bryopsida</taxon>
        <taxon>Funariidae</taxon>
        <taxon>Funariales</taxon>
        <taxon>Funariaceae</taxon>
        <taxon>Physcomitrium</taxon>
    </lineage>
</organism>
<dbReference type="Gramene" id="Pp3c25_4900V3.2">
    <property type="protein sequence ID" value="PAC:32980076.CDS.1"/>
    <property type="gene ID" value="Pp3c25_4900"/>
</dbReference>
<sequence>MSAIMATAAFRSPSSHRDSQQEMIAGVEQEVKGKVSQGTRMKEIGHGDGESGRESEEANENSMDVALRDAGLVGHIVQALESDVDRHSAALVCRVWNEAVAWGAHKLVVRCRKSLAKLALRFWHITDLDLSKCTNQLEDRDLKVAAAAFLRLKSLRIGHVDQMKCKVTEAGVMAFAESCVDLEHVRLSSFPVLRDGGLSMLIQRCAKLRMLHLESCRSLGDESLEAIAGCRELQELSLRGEFRFTSSGLAVIGAKCGELVKLVLELGAVNIDPVLKSVAHGCHRLRDVSLKFKTAKLRELSLCTSLRSLAFESDEEDRLDEAVVAIATSNSNLIELTSVNRLSDFAVTTVILKCPRLQALHLDAMNVTEGVLPYIQQCKFLSDLSLDNFQSTGQGLAEIGLCGLDFKKFSLSHARGVRDVELEILIHGNVQLEQLNLRGCVGPTAIGYSGIALCSNLRHLDLSFSTVDDLSLISIASGVQNLKQLTIVKCEGITNMSAVARFTALESLTLDHCSFVTDEGLDILSRKCTRLMHLSLAFTRVTDVGLDNISKCEMLRSLRIPYCKGVQGAGVVIVARTCGWFQHVVMSHRFQGSRTADTLKQLCCTVRYEMDETALVPFDGNLIFF</sequence>
<dbReference type="KEGG" id="ppp:112277247"/>
<dbReference type="Pfam" id="PF25372">
    <property type="entry name" value="DUF7885"/>
    <property type="match status" value="1"/>
</dbReference>
<dbReference type="PANTHER" id="PTHR13318:SF105">
    <property type="entry name" value="F-BOX_LRR-REPEAT PROTEIN 3"/>
    <property type="match status" value="1"/>
</dbReference>
<accession>A0A2K1IDU6</accession>
<dbReference type="AlphaFoldDB" id="A0A2K1IDU6"/>
<dbReference type="PaxDb" id="3218-PP1S412_21V6.1"/>
<dbReference type="EnsemblPlants" id="Pp3c25_4900V3.1">
    <property type="protein sequence ID" value="PAC:32980075.CDS.1"/>
    <property type="gene ID" value="Pp3c25_4900"/>
</dbReference>
<dbReference type="SMART" id="SM00367">
    <property type="entry name" value="LRR_CC"/>
    <property type="match status" value="7"/>
</dbReference>
<dbReference type="EMBL" id="ABEU02000025">
    <property type="protein sequence ID" value="PNR27440.1"/>
    <property type="molecule type" value="Genomic_DNA"/>
</dbReference>
<evidence type="ECO:0000313" key="3">
    <source>
        <dbReference type="EMBL" id="PNR27440.1"/>
    </source>
</evidence>
<dbReference type="Proteomes" id="UP000006727">
    <property type="component" value="Chromosome 25"/>
</dbReference>
<feature type="domain" description="F-box/LRR-repeat protein 15-like leucin rich repeat" evidence="2">
    <location>
        <begin position="207"/>
        <end position="575"/>
    </location>
</feature>
<evidence type="ECO:0000259" key="2">
    <source>
        <dbReference type="Pfam" id="PF25372"/>
    </source>
</evidence>
<dbReference type="InterPro" id="IPR032675">
    <property type="entry name" value="LRR_dom_sf"/>
</dbReference>
<dbReference type="PANTHER" id="PTHR13318">
    <property type="entry name" value="PARTNER OF PAIRED, ISOFORM B-RELATED"/>
    <property type="match status" value="1"/>
</dbReference>
<evidence type="ECO:0000313" key="4">
    <source>
        <dbReference type="EnsemblPlants" id="PAC:32980075.CDS.1"/>
    </source>
</evidence>
<dbReference type="Gramene" id="Pp3c25_4900V3.1">
    <property type="protein sequence ID" value="PAC:32980075.CDS.1"/>
    <property type="gene ID" value="Pp3c25_4900"/>
</dbReference>
<reference evidence="3 5" key="2">
    <citation type="journal article" date="2018" name="Plant J.">
        <title>The Physcomitrella patens chromosome-scale assembly reveals moss genome structure and evolution.</title>
        <authorList>
            <person name="Lang D."/>
            <person name="Ullrich K.K."/>
            <person name="Murat F."/>
            <person name="Fuchs J."/>
            <person name="Jenkins J."/>
            <person name="Haas F.B."/>
            <person name="Piednoel M."/>
            <person name="Gundlach H."/>
            <person name="Van Bel M."/>
            <person name="Meyberg R."/>
            <person name="Vives C."/>
            <person name="Morata J."/>
            <person name="Symeonidi A."/>
            <person name="Hiss M."/>
            <person name="Muchero W."/>
            <person name="Kamisugi Y."/>
            <person name="Saleh O."/>
            <person name="Blanc G."/>
            <person name="Decker E.L."/>
            <person name="van Gessel N."/>
            <person name="Grimwood J."/>
            <person name="Hayes R.D."/>
            <person name="Graham S.W."/>
            <person name="Gunter L.E."/>
            <person name="McDaniel S.F."/>
            <person name="Hoernstein S.N.W."/>
            <person name="Larsson A."/>
            <person name="Li F.W."/>
            <person name="Perroud P.F."/>
            <person name="Phillips J."/>
            <person name="Ranjan P."/>
            <person name="Rokshar D.S."/>
            <person name="Rothfels C.J."/>
            <person name="Schneider L."/>
            <person name="Shu S."/>
            <person name="Stevenson D.W."/>
            <person name="Thummler F."/>
            <person name="Tillich M."/>
            <person name="Villarreal Aguilar J.C."/>
            <person name="Widiez T."/>
            <person name="Wong G.K."/>
            <person name="Wymore A."/>
            <person name="Zhang Y."/>
            <person name="Zimmer A.D."/>
            <person name="Quatrano R.S."/>
            <person name="Mayer K.F.X."/>
            <person name="Goodstein D."/>
            <person name="Casacuberta J.M."/>
            <person name="Vandepoele K."/>
            <person name="Reski R."/>
            <person name="Cuming A.C."/>
            <person name="Tuskan G.A."/>
            <person name="Maumus F."/>
            <person name="Salse J."/>
            <person name="Schmutz J."/>
            <person name="Rensing S.A."/>
        </authorList>
    </citation>
    <scope>NUCLEOTIDE SEQUENCE [LARGE SCALE GENOMIC DNA]</scope>
    <source>
        <strain evidence="4 5">cv. Gransden 2004</strain>
    </source>
</reference>
<dbReference type="OrthoDB" id="550575at2759"/>
<proteinExistence type="predicted"/>
<dbReference type="Gene3D" id="3.80.10.10">
    <property type="entry name" value="Ribonuclease Inhibitor"/>
    <property type="match status" value="3"/>
</dbReference>
<protein>
    <recommendedName>
        <fullName evidence="2">F-box/LRR-repeat protein 15-like leucin rich repeat domain-containing protein</fullName>
    </recommendedName>
</protein>
<dbReference type="InterPro" id="IPR057207">
    <property type="entry name" value="FBXL15_LRR"/>
</dbReference>
<dbReference type="GO" id="GO:0005737">
    <property type="term" value="C:cytoplasm"/>
    <property type="evidence" value="ECO:0000318"/>
    <property type="project" value="GO_Central"/>
</dbReference>
<name>A0A2K1IDU6_PHYPA</name>
<dbReference type="EnsemblPlants" id="Pp3c25_4900V3.2">
    <property type="protein sequence ID" value="PAC:32980076.CDS.1"/>
    <property type="gene ID" value="Pp3c25_4900"/>
</dbReference>
<feature type="region of interest" description="Disordered" evidence="1">
    <location>
        <begin position="1"/>
        <end position="60"/>
    </location>
</feature>
<reference evidence="4" key="3">
    <citation type="submission" date="2020-12" db="UniProtKB">
        <authorList>
            <consortium name="EnsemblPlants"/>
        </authorList>
    </citation>
    <scope>IDENTIFICATION</scope>
</reference>
<keyword evidence="5" id="KW-1185">Reference proteome</keyword>
<reference evidence="3 5" key="1">
    <citation type="journal article" date="2008" name="Science">
        <title>The Physcomitrella genome reveals evolutionary insights into the conquest of land by plants.</title>
        <authorList>
            <person name="Rensing S."/>
            <person name="Lang D."/>
            <person name="Zimmer A."/>
            <person name="Terry A."/>
            <person name="Salamov A."/>
            <person name="Shapiro H."/>
            <person name="Nishiyama T."/>
            <person name="Perroud P.-F."/>
            <person name="Lindquist E."/>
            <person name="Kamisugi Y."/>
            <person name="Tanahashi T."/>
            <person name="Sakakibara K."/>
            <person name="Fujita T."/>
            <person name="Oishi K."/>
            <person name="Shin-I T."/>
            <person name="Kuroki Y."/>
            <person name="Toyoda A."/>
            <person name="Suzuki Y."/>
            <person name="Hashimoto A."/>
            <person name="Yamaguchi K."/>
            <person name="Sugano A."/>
            <person name="Kohara Y."/>
            <person name="Fujiyama A."/>
            <person name="Anterola A."/>
            <person name="Aoki S."/>
            <person name="Ashton N."/>
            <person name="Barbazuk W.B."/>
            <person name="Barker E."/>
            <person name="Bennetzen J."/>
            <person name="Bezanilla M."/>
            <person name="Blankenship R."/>
            <person name="Cho S.H."/>
            <person name="Dutcher S."/>
            <person name="Estelle M."/>
            <person name="Fawcett J.A."/>
            <person name="Gundlach H."/>
            <person name="Hanada K."/>
            <person name="Heyl A."/>
            <person name="Hicks K.A."/>
            <person name="Hugh J."/>
            <person name="Lohr M."/>
            <person name="Mayer K."/>
            <person name="Melkozernov A."/>
            <person name="Murata T."/>
            <person name="Nelson D."/>
            <person name="Pils B."/>
            <person name="Prigge M."/>
            <person name="Reiss B."/>
            <person name="Renner T."/>
            <person name="Rombauts S."/>
            <person name="Rushton P."/>
            <person name="Sanderfoot A."/>
            <person name="Schween G."/>
            <person name="Shiu S.-H."/>
            <person name="Stueber K."/>
            <person name="Theodoulou F.L."/>
            <person name="Tu H."/>
            <person name="Van de Peer Y."/>
            <person name="Verrier P.J."/>
            <person name="Waters E."/>
            <person name="Wood A."/>
            <person name="Yang L."/>
            <person name="Cove D."/>
            <person name="Cuming A."/>
            <person name="Hasebe M."/>
            <person name="Lucas S."/>
            <person name="Mishler D.B."/>
            <person name="Reski R."/>
            <person name="Grigoriev I."/>
            <person name="Quatrano R.S."/>
            <person name="Boore J.L."/>
        </authorList>
    </citation>
    <scope>NUCLEOTIDE SEQUENCE [LARGE SCALE GENOMIC DNA]</scope>
    <source>
        <strain evidence="4 5">cv. Gransden 2004</strain>
    </source>
</reference>
<evidence type="ECO:0000256" key="1">
    <source>
        <dbReference type="SAM" id="MobiDB-lite"/>
    </source>
</evidence>
<dbReference type="SUPFAM" id="SSF52058">
    <property type="entry name" value="L domain-like"/>
    <property type="match status" value="1"/>
</dbReference>
<dbReference type="InterPro" id="IPR006553">
    <property type="entry name" value="Leu-rich_rpt_Cys-con_subtyp"/>
</dbReference>
<gene>
    <name evidence="4" type="primary">LOC112277247</name>
    <name evidence="3" type="ORF">PHYPA_029592</name>
</gene>